<dbReference type="PANTHER" id="PTHR32322:SF9">
    <property type="entry name" value="AMINO-ACID METABOLITE EFFLUX PUMP-RELATED"/>
    <property type="match status" value="1"/>
</dbReference>
<evidence type="ECO:0000313" key="8">
    <source>
        <dbReference type="Proteomes" id="UP000050349"/>
    </source>
</evidence>
<dbReference type="Pfam" id="PF00892">
    <property type="entry name" value="EamA"/>
    <property type="match status" value="2"/>
</dbReference>
<feature type="transmembrane region" description="Helical" evidence="5">
    <location>
        <begin position="274"/>
        <end position="295"/>
    </location>
</feature>
<feature type="domain" description="EamA" evidence="6">
    <location>
        <begin position="11"/>
        <end position="136"/>
    </location>
</feature>
<dbReference type="InterPro" id="IPR037185">
    <property type="entry name" value="EmrE-like"/>
</dbReference>
<dbReference type="OrthoDB" id="7158585at2"/>
<feature type="transmembrane region" description="Helical" evidence="5">
    <location>
        <begin position="243"/>
        <end position="262"/>
    </location>
</feature>
<dbReference type="GO" id="GO:0016020">
    <property type="term" value="C:membrane"/>
    <property type="evidence" value="ECO:0007669"/>
    <property type="project" value="UniProtKB-SubCell"/>
</dbReference>
<keyword evidence="2 5" id="KW-0812">Transmembrane</keyword>
<evidence type="ECO:0000256" key="1">
    <source>
        <dbReference type="ARBA" id="ARBA00004141"/>
    </source>
</evidence>
<accession>A0A0P8ZPE4</accession>
<organism evidence="7 8">
    <name type="scientific">Pseudomonas fluorescens</name>
    <dbReference type="NCBI Taxonomy" id="294"/>
    <lineage>
        <taxon>Bacteria</taxon>
        <taxon>Pseudomonadati</taxon>
        <taxon>Pseudomonadota</taxon>
        <taxon>Gammaproteobacteria</taxon>
        <taxon>Pseudomonadales</taxon>
        <taxon>Pseudomonadaceae</taxon>
        <taxon>Pseudomonas</taxon>
    </lineage>
</organism>
<evidence type="ECO:0000256" key="5">
    <source>
        <dbReference type="SAM" id="Phobius"/>
    </source>
</evidence>
<feature type="transmembrane region" description="Helical" evidence="5">
    <location>
        <begin position="208"/>
        <end position="231"/>
    </location>
</feature>
<feature type="transmembrane region" description="Helical" evidence="5">
    <location>
        <begin position="37"/>
        <end position="55"/>
    </location>
</feature>
<evidence type="ECO:0000256" key="3">
    <source>
        <dbReference type="ARBA" id="ARBA00022989"/>
    </source>
</evidence>
<proteinExistence type="predicted"/>
<dbReference type="EMBL" id="LJXB01000079">
    <property type="protein sequence ID" value="KPU58972.1"/>
    <property type="molecule type" value="Genomic_DNA"/>
</dbReference>
<evidence type="ECO:0000256" key="2">
    <source>
        <dbReference type="ARBA" id="ARBA00022692"/>
    </source>
</evidence>
<dbReference type="AlphaFoldDB" id="A0A0P8ZPE4"/>
<feature type="transmembrane region" description="Helical" evidence="5">
    <location>
        <begin position="67"/>
        <end position="86"/>
    </location>
</feature>
<feature type="transmembrane region" description="Helical" evidence="5">
    <location>
        <begin position="120"/>
        <end position="139"/>
    </location>
</feature>
<dbReference type="InterPro" id="IPR050638">
    <property type="entry name" value="AA-Vitamin_Transporters"/>
</dbReference>
<protein>
    <submittedName>
        <fullName evidence="7">EamA-like transporter family protein</fullName>
    </submittedName>
</protein>
<evidence type="ECO:0000256" key="4">
    <source>
        <dbReference type="ARBA" id="ARBA00023136"/>
    </source>
</evidence>
<dbReference type="InterPro" id="IPR000620">
    <property type="entry name" value="EamA_dom"/>
</dbReference>
<dbReference type="RefSeq" id="WP_057398251.1">
    <property type="nucleotide sequence ID" value="NZ_LJXB01000079.1"/>
</dbReference>
<evidence type="ECO:0000313" key="7">
    <source>
        <dbReference type="EMBL" id="KPU58972.1"/>
    </source>
</evidence>
<gene>
    <name evidence="7" type="ORF">AN403_3483</name>
</gene>
<dbReference type="SUPFAM" id="SSF103481">
    <property type="entry name" value="Multidrug resistance efflux transporter EmrE"/>
    <property type="match status" value="2"/>
</dbReference>
<sequence>MIKKMEFRDLVLIIGVTVMWGSNFTVIDISLDGIDPFILTALRFTFCALPLVFFIPKPKGISTFVTIVYGLLFGIGMCWLMNYGMFLGVSAGVTSLLLQFSAFFTVIWGVLLFGEKMTGIHVAGILMALLGLMFIIHVTDGYAESLGLFLILLGALFWSLCNVLVKKSKVVDIFSFVVWSSLYATPPLYLMTYWVKGAAPFQTLLTNITAPVLVSVLFQAYVATIFGYRVWNRMIEKYPASQVAPLSVIVPISGILTSWYVLDEPIGGEKLFALIITVVGIALFMNASKIGHHIAANALRFRK</sequence>
<dbReference type="PATRIC" id="fig|294.162.peg.3247"/>
<feature type="transmembrane region" description="Helical" evidence="5">
    <location>
        <begin position="177"/>
        <end position="196"/>
    </location>
</feature>
<evidence type="ECO:0000259" key="6">
    <source>
        <dbReference type="Pfam" id="PF00892"/>
    </source>
</evidence>
<dbReference type="Proteomes" id="UP000050349">
    <property type="component" value="Unassembled WGS sequence"/>
</dbReference>
<feature type="transmembrane region" description="Helical" evidence="5">
    <location>
        <begin position="92"/>
        <end position="113"/>
    </location>
</feature>
<comment type="subcellular location">
    <subcellularLocation>
        <location evidence="1">Membrane</location>
        <topology evidence="1">Multi-pass membrane protein</topology>
    </subcellularLocation>
</comment>
<feature type="domain" description="EamA" evidence="6">
    <location>
        <begin position="146"/>
        <end position="284"/>
    </location>
</feature>
<keyword evidence="3 5" id="KW-1133">Transmembrane helix</keyword>
<feature type="transmembrane region" description="Helical" evidence="5">
    <location>
        <begin position="12"/>
        <end position="31"/>
    </location>
</feature>
<comment type="caution">
    <text evidence="7">The sequence shown here is derived from an EMBL/GenBank/DDBJ whole genome shotgun (WGS) entry which is preliminary data.</text>
</comment>
<keyword evidence="4 5" id="KW-0472">Membrane</keyword>
<feature type="transmembrane region" description="Helical" evidence="5">
    <location>
        <begin position="145"/>
        <end position="165"/>
    </location>
</feature>
<name>A0A0P8ZPE4_PSEFL</name>
<dbReference type="PANTHER" id="PTHR32322">
    <property type="entry name" value="INNER MEMBRANE TRANSPORTER"/>
    <property type="match status" value="1"/>
</dbReference>
<reference evidence="7 8" key="1">
    <citation type="submission" date="2015-09" db="EMBL/GenBank/DDBJ databases">
        <authorList>
            <person name="Jackson K.R."/>
            <person name="Lunt B.L."/>
            <person name="Fisher J.N.B."/>
            <person name="Gardner A.V."/>
            <person name="Bailey M.E."/>
            <person name="Deus L.M."/>
            <person name="Earl A.S."/>
            <person name="Gibby P.D."/>
            <person name="Hartmann K.A."/>
            <person name="Liu J.E."/>
            <person name="Manci A.M."/>
            <person name="Nielsen D.A."/>
            <person name="Solomon M.B."/>
            <person name="Breakwell D.P."/>
            <person name="Burnett S.H."/>
            <person name="Grose J.H."/>
        </authorList>
    </citation>
    <scope>NUCLEOTIDE SEQUENCE [LARGE SCALE GENOMIC DNA]</scope>
    <source>
        <strain evidence="7 8">S613</strain>
    </source>
</reference>